<dbReference type="Gene3D" id="3.40.30.10">
    <property type="entry name" value="Glutaredoxin"/>
    <property type="match status" value="1"/>
</dbReference>
<accession>A0A238J6V2</accession>
<dbReference type="GO" id="GO:0006559">
    <property type="term" value="P:L-phenylalanine catabolic process"/>
    <property type="evidence" value="ECO:0007669"/>
    <property type="project" value="TreeGrafter"/>
</dbReference>
<dbReference type="Pfam" id="PF02798">
    <property type="entry name" value="GST_N"/>
    <property type="match status" value="1"/>
</dbReference>
<dbReference type="CDD" id="cd03042">
    <property type="entry name" value="GST_N_Zeta"/>
    <property type="match status" value="1"/>
</dbReference>
<dbReference type="GO" id="GO:0004364">
    <property type="term" value="F:glutathione transferase activity"/>
    <property type="evidence" value="ECO:0007669"/>
    <property type="project" value="TreeGrafter"/>
</dbReference>
<dbReference type="InterPro" id="IPR010987">
    <property type="entry name" value="Glutathione-S-Trfase_C-like"/>
</dbReference>
<feature type="domain" description="GST C-terminal" evidence="3">
    <location>
        <begin position="85"/>
        <end position="205"/>
    </location>
</feature>
<dbReference type="InterPro" id="IPR004046">
    <property type="entry name" value="GST_C"/>
</dbReference>
<dbReference type="EMBL" id="FXXP01000001">
    <property type="protein sequence ID" value="SMX26073.1"/>
    <property type="molecule type" value="Genomic_DNA"/>
</dbReference>
<dbReference type="GO" id="GO:0016034">
    <property type="term" value="F:maleylacetoacetate isomerase activity"/>
    <property type="evidence" value="ECO:0007669"/>
    <property type="project" value="TreeGrafter"/>
</dbReference>
<dbReference type="GO" id="GO:0006749">
    <property type="term" value="P:glutathione metabolic process"/>
    <property type="evidence" value="ECO:0007669"/>
    <property type="project" value="TreeGrafter"/>
</dbReference>
<dbReference type="PROSITE" id="PS50404">
    <property type="entry name" value="GST_NTER"/>
    <property type="match status" value="1"/>
</dbReference>
<evidence type="ECO:0000313" key="4">
    <source>
        <dbReference type="EMBL" id="SMX26073.1"/>
    </source>
</evidence>
<reference evidence="5" key="1">
    <citation type="submission" date="2017-05" db="EMBL/GenBank/DDBJ databases">
        <authorList>
            <person name="Rodrigo-Torres L."/>
            <person name="Arahal R. D."/>
            <person name="Lucena T."/>
        </authorList>
    </citation>
    <scope>NUCLEOTIDE SEQUENCE [LARGE SCALE GENOMIC DNA]</scope>
    <source>
        <strain evidence="5">CECT 8649</strain>
    </source>
</reference>
<dbReference type="SFLD" id="SFLDG00358">
    <property type="entry name" value="Main_(cytGST)"/>
    <property type="match status" value="1"/>
</dbReference>
<dbReference type="SUPFAM" id="SSF47616">
    <property type="entry name" value="GST C-terminal domain-like"/>
    <property type="match status" value="1"/>
</dbReference>
<dbReference type="Pfam" id="PF14497">
    <property type="entry name" value="GST_C_3"/>
    <property type="match status" value="1"/>
</dbReference>
<name>A0A238J6V2_9RHOB</name>
<dbReference type="NCBIfam" id="TIGR01262">
    <property type="entry name" value="maiA"/>
    <property type="match status" value="1"/>
</dbReference>
<evidence type="ECO:0000256" key="1">
    <source>
        <dbReference type="ARBA" id="ARBA00010007"/>
    </source>
</evidence>
<keyword evidence="5" id="KW-1185">Reference proteome</keyword>
<dbReference type="RefSeq" id="WP_099241670.1">
    <property type="nucleotide sequence ID" value="NZ_FXXP01000001.1"/>
</dbReference>
<dbReference type="CDD" id="cd03191">
    <property type="entry name" value="GST_C_Zeta"/>
    <property type="match status" value="1"/>
</dbReference>
<evidence type="ECO:0000259" key="3">
    <source>
        <dbReference type="PROSITE" id="PS50405"/>
    </source>
</evidence>
<dbReference type="PANTHER" id="PTHR42673:SF21">
    <property type="entry name" value="GLUTATHIONE S-TRANSFERASE YFCF"/>
    <property type="match status" value="1"/>
</dbReference>
<dbReference type="InterPro" id="IPR036249">
    <property type="entry name" value="Thioredoxin-like_sf"/>
</dbReference>
<feature type="domain" description="GST N-terminal" evidence="2">
    <location>
        <begin position="1"/>
        <end position="81"/>
    </location>
</feature>
<sequence>MTILYDYWRSSASYRVRIALGLAGEDWQGVSVDLLQGAHKSQDHLARNPQGLVPALEIDGVTLTQSVAITEYLNETRHLGLLPDDPIKRAQVRAISQAIAMEIHPVCNLNVAKFATAQSDGKMSMQDWMQHFITPGLAAVEEMVTGARFCFGDRVSLADICLMPQLYNAQRWEIDLSPMPKLRGIHDNLSQIPAFAAAHPDRVKP</sequence>
<dbReference type="EC" id="5.2.1.4" evidence="4"/>
<dbReference type="PANTHER" id="PTHR42673">
    <property type="entry name" value="MALEYLACETOACETATE ISOMERASE"/>
    <property type="match status" value="1"/>
</dbReference>
<dbReference type="InterPro" id="IPR036282">
    <property type="entry name" value="Glutathione-S-Trfase_C_sf"/>
</dbReference>
<dbReference type="AlphaFoldDB" id="A0A238J6V2"/>
<gene>
    <name evidence="4" type="primary">nagL_1</name>
    <name evidence="4" type="ORF">TRP8649_00146</name>
</gene>
<evidence type="ECO:0000313" key="5">
    <source>
        <dbReference type="Proteomes" id="UP000225972"/>
    </source>
</evidence>
<dbReference type="PROSITE" id="PS50405">
    <property type="entry name" value="GST_CTER"/>
    <property type="match status" value="1"/>
</dbReference>
<keyword evidence="4" id="KW-0413">Isomerase</keyword>
<dbReference type="Proteomes" id="UP000225972">
    <property type="component" value="Unassembled WGS sequence"/>
</dbReference>
<dbReference type="OrthoDB" id="509852at2"/>
<dbReference type="Gene3D" id="1.20.1050.10">
    <property type="match status" value="1"/>
</dbReference>
<dbReference type="GO" id="GO:0005737">
    <property type="term" value="C:cytoplasm"/>
    <property type="evidence" value="ECO:0007669"/>
    <property type="project" value="InterPro"/>
</dbReference>
<proteinExistence type="inferred from homology"/>
<dbReference type="SUPFAM" id="SSF52833">
    <property type="entry name" value="Thioredoxin-like"/>
    <property type="match status" value="1"/>
</dbReference>
<comment type="similarity">
    <text evidence="1">Belongs to the GST superfamily. Zeta family.</text>
</comment>
<protein>
    <submittedName>
        <fullName evidence="4">Maleylpyruvate isomerase</fullName>
        <ecNumber evidence="4">5.2.1.4</ecNumber>
    </submittedName>
</protein>
<dbReference type="SFLD" id="SFLDS00019">
    <property type="entry name" value="Glutathione_Transferase_(cytos"/>
    <property type="match status" value="1"/>
</dbReference>
<dbReference type="InterPro" id="IPR040079">
    <property type="entry name" value="Glutathione_S-Trfase"/>
</dbReference>
<organism evidence="4 5">
    <name type="scientific">Pelagimonas phthalicica</name>
    <dbReference type="NCBI Taxonomy" id="1037362"/>
    <lineage>
        <taxon>Bacteria</taxon>
        <taxon>Pseudomonadati</taxon>
        <taxon>Pseudomonadota</taxon>
        <taxon>Alphaproteobacteria</taxon>
        <taxon>Rhodobacterales</taxon>
        <taxon>Roseobacteraceae</taxon>
        <taxon>Pelagimonas</taxon>
    </lineage>
</organism>
<evidence type="ECO:0000259" key="2">
    <source>
        <dbReference type="PROSITE" id="PS50404"/>
    </source>
</evidence>
<dbReference type="InterPro" id="IPR004045">
    <property type="entry name" value="Glutathione_S-Trfase_N"/>
</dbReference>
<keyword evidence="4" id="KW-0670">Pyruvate</keyword>
<dbReference type="GO" id="GO:0050077">
    <property type="term" value="F:maleylpyruvate isomerase activity"/>
    <property type="evidence" value="ECO:0007669"/>
    <property type="project" value="UniProtKB-EC"/>
</dbReference>
<dbReference type="InterPro" id="IPR005955">
    <property type="entry name" value="GST_Zeta"/>
</dbReference>
<dbReference type="InterPro" id="IPR034333">
    <property type="entry name" value="GST_Zeta_N"/>
</dbReference>
<dbReference type="InterPro" id="IPR034330">
    <property type="entry name" value="GST_Zeta_C"/>
</dbReference>